<evidence type="ECO:0000256" key="4">
    <source>
        <dbReference type="ARBA" id="ARBA00013346"/>
    </source>
</evidence>
<dbReference type="RefSeq" id="WP_344558047.1">
    <property type="nucleotide sequence ID" value="NZ_BAAANS010000072.1"/>
</dbReference>
<dbReference type="PANTHER" id="PTHR11579">
    <property type="entry name" value="PROTEIN-L-ISOASPARTATE O-METHYLTRANSFERASE"/>
    <property type="match status" value="1"/>
</dbReference>
<reference evidence="14" key="1">
    <citation type="journal article" date="2019" name="Int. J. Syst. Evol. Microbiol.">
        <title>The Global Catalogue of Microorganisms (GCM) 10K type strain sequencing project: providing services to taxonomists for standard genome sequencing and annotation.</title>
        <authorList>
            <consortium name="The Broad Institute Genomics Platform"/>
            <consortium name="The Broad Institute Genome Sequencing Center for Infectious Disease"/>
            <person name="Wu L."/>
            <person name="Ma J."/>
        </authorList>
    </citation>
    <scope>NUCLEOTIDE SEQUENCE [LARGE SCALE GENOMIC DNA]</scope>
    <source>
        <strain evidence="14">JCM 14559</strain>
    </source>
</reference>
<protein>
    <recommendedName>
        <fullName evidence="4">Protein-L-isoaspartate O-methyltransferase</fullName>
        <ecNumber evidence="3">2.1.1.77</ecNumber>
    </recommendedName>
    <alternativeName>
        <fullName evidence="11">L-isoaspartyl protein carboxyl methyltransferase</fullName>
    </alternativeName>
    <alternativeName>
        <fullName evidence="9">Protein L-isoaspartyl methyltransferase</fullName>
    </alternativeName>
    <alternativeName>
        <fullName evidence="10">Protein-beta-aspartate methyltransferase</fullName>
    </alternativeName>
</protein>
<evidence type="ECO:0000313" key="13">
    <source>
        <dbReference type="EMBL" id="GAA2120315.1"/>
    </source>
</evidence>
<dbReference type="InterPro" id="IPR000682">
    <property type="entry name" value="PCMT"/>
</dbReference>
<dbReference type="GO" id="GO:0032259">
    <property type="term" value="P:methylation"/>
    <property type="evidence" value="ECO:0007669"/>
    <property type="project" value="UniProtKB-KW"/>
</dbReference>
<keyword evidence="5" id="KW-0963">Cytoplasm</keyword>
<name>A0ABP5JN57_9ACTN</name>
<dbReference type="InterPro" id="IPR029063">
    <property type="entry name" value="SAM-dependent_MTases_sf"/>
</dbReference>
<dbReference type="SUPFAM" id="SSF53335">
    <property type="entry name" value="S-adenosyl-L-methionine-dependent methyltransferases"/>
    <property type="match status" value="1"/>
</dbReference>
<evidence type="ECO:0000256" key="6">
    <source>
        <dbReference type="ARBA" id="ARBA00022603"/>
    </source>
</evidence>
<evidence type="ECO:0000256" key="8">
    <source>
        <dbReference type="ARBA" id="ARBA00022691"/>
    </source>
</evidence>
<keyword evidence="8" id="KW-0949">S-adenosyl-L-methionine</keyword>
<dbReference type="Gene3D" id="3.40.50.150">
    <property type="entry name" value="Vaccinia Virus protein VP39"/>
    <property type="match status" value="1"/>
</dbReference>
<dbReference type="Pfam" id="PF01135">
    <property type="entry name" value="PCMT"/>
    <property type="match status" value="1"/>
</dbReference>
<dbReference type="GO" id="GO:0008168">
    <property type="term" value="F:methyltransferase activity"/>
    <property type="evidence" value="ECO:0007669"/>
    <property type="project" value="UniProtKB-KW"/>
</dbReference>
<comment type="similarity">
    <text evidence="2">Belongs to the methyltransferase superfamily. L-isoaspartyl/D-aspartyl protein methyltransferase family.</text>
</comment>
<dbReference type="EC" id="2.1.1.77" evidence="3"/>
<evidence type="ECO:0000256" key="7">
    <source>
        <dbReference type="ARBA" id="ARBA00022679"/>
    </source>
</evidence>
<evidence type="ECO:0000256" key="11">
    <source>
        <dbReference type="ARBA" id="ARBA00031350"/>
    </source>
</evidence>
<sequence>MTLAPEQEGRPAPGRSFPVADAWVPTFDAVPRSRFLPDLIWAHDMATGKSRPVDRRADEAGWLAAAAADIPIVTQWDDGEHQGTEPGTVPTSSASQPSLVASMLDDLMAEPGMRVLEQGTGTGWNAALLSHRLGDANVTTVEIDAAVSARARAALHTAGYRPTAVCADGALGFKDGAPYNRITATYGLRAIPQAWIEQTRPGGLILAPFGTHYSNADALVRLTVHADGTASGPFLQPVEFMKMRSQRLRWPENPADGGTLAESTTTAALPAHGKFDPFPLAAGLRLGDVVHAIQPHEDGARTLWLYSLTVPAWAAATFHDGEDEHQVRQYGGRRLWDDFEQTLTWWHQAGEPGVDRLGLTVNPHGWHAWLDDPAQPI</sequence>
<comment type="caution">
    <text evidence="13">The sequence shown here is derived from an EMBL/GenBank/DDBJ whole genome shotgun (WGS) entry which is preliminary data.</text>
</comment>
<evidence type="ECO:0000256" key="2">
    <source>
        <dbReference type="ARBA" id="ARBA00005369"/>
    </source>
</evidence>
<evidence type="ECO:0000256" key="10">
    <source>
        <dbReference type="ARBA" id="ARBA00031323"/>
    </source>
</evidence>
<keyword evidence="7" id="KW-0808">Transferase</keyword>
<evidence type="ECO:0000256" key="3">
    <source>
        <dbReference type="ARBA" id="ARBA00011890"/>
    </source>
</evidence>
<evidence type="ECO:0000256" key="9">
    <source>
        <dbReference type="ARBA" id="ARBA00030757"/>
    </source>
</evidence>
<evidence type="ECO:0000256" key="5">
    <source>
        <dbReference type="ARBA" id="ARBA00022490"/>
    </source>
</evidence>
<comment type="subcellular location">
    <subcellularLocation>
        <location evidence="1">Cytoplasm</location>
    </subcellularLocation>
</comment>
<gene>
    <name evidence="13" type="ORF">GCM10009759_69080</name>
</gene>
<feature type="region of interest" description="Disordered" evidence="12">
    <location>
        <begin position="77"/>
        <end position="96"/>
    </location>
</feature>
<keyword evidence="14" id="KW-1185">Reference proteome</keyword>
<proteinExistence type="inferred from homology"/>
<evidence type="ECO:0000313" key="14">
    <source>
        <dbReference type="Proteomes" id="UP001500897"/>
    </source>
</evidence>
<dbReference type="PANTHER" id="PTHR11579:SF0">
    <property type="entry name" value="PROTEIN-L-ISOASPARTATE(D-ASPARTATE) O-METHYLTRANSFERASE"/>
    <property type="match status" value="1"/>
</dbReference>
<evidence type="ECO:0000256" key="1">
    <source>
        <dbReference type="ARBA" id="ARBA00004496"/>
    </source>
</evidence>
<accession>A0ABP5JN57</accession>
<dbReference type="EMBL" id="BAAANS010000072">
    <property type="protein sequence ID" value="GAA2120315.1"/>
    <property type="molecule type" value="Genomic_DNA"/>
</dbReference>
<keyword evidence="6 13" id="KW-0489">Methyltransferase</keyword>
<dbReference type="PROSITE" id="PS01279">
    <property type="entry name" value="PCMT"/>
    <property type="match status" value="1"/>
</dbReference>
<organism evidence="13 14">
    <name type="scientific">Kitasatospora saccharophila</name>
    <dbReference type="NCBI Taxonomy" id="407973"/>
    <lineage>
        <taxon>Bacteria</taxon>
        <taxon>Bacillati</taxon>
        <taxon>Actinomycetota</taxon>
        <taxon>Actinomycetes</taxon>
        <taxon>Kitasatosporales</taxon>
        <taxon>Streptomycetaceae</taxon>
        <taxon>Kitasatospora</taxon>
    </lineage>
</organism>
<evidence type="ECO:0000256" key="12">
    <source>
        <dbReference type="SAM" id="MobiDB-lite"/>
    </source>
</evidence>
<dbReference type="Proteomes" id="UP001500897">
    <property type="component" value="Unassembled WGS sequence"/>
</dbReference>